<reference evidence="11" key="1">
    <citation type="submission" date="2016-11" db="UniProtKB">
        <authorList>
            <consortium name="WormBaseParasite"/>
        </authorList>
    </citation>
    <scope>IDENTIFICATION</scope>
</reference>
<dbReference type="eggNOG" id="KOG4034">
    <property type="taxonomic scope" value="Eukaryota"/>
</dbReference>
<evidence type="ECO:0000313" key="7">
    <source>
        <dbReference type="EMBL" id="CAD5231476.1"/>
    </source>
</evidence>
<feature type="coiled-coil region" evidence="5">
    <location>
        <begin position="159"/>
        <end position="186"/>
    </location>
</feature>
<dbReference type="WBParaSite" id="BXY_0387200.1">
    <property type="protein sequence ID" value="BXY_0387200.1"/>
    <property type="gene ID" value="BXY_0387200"/>
</dbReference>
<sequence>MPCTNCMVKYSLIKREHGCPNCGFGFCARCINKKAVVKRISDKPLAVCDKCFEKIKGNLETKEEVVDFKERPPASFKDVYDQKGQKKSVEKATNSKVEDQDLIERLAKLKNKSVDEIQNPMKMVIDPEEKDNNPLIGREKTKKETPEDLLQKALDDPSVKNKEFDKQQHEYEVTKLEERLANLRNVPVEEIRKPRTIVFNDIDLSESETELTDDAKELIAMAEKSLRKKEPDLFAYENEALDSDIEDPTDFKK</sequence>
<gene>
    <name evidence="7" type="ORF">BXYJ_LOCUS11572</name>
</gene>
<dbReference type="GO" id="GO:0030496">
    <property type="term" value="C:midbody"/>
    <property type="evidence" value="ECO:0007669"/>
    <property type="project" value="TreeGrafter"/>
</dbReference>
<dbReference type="EMBL" id="CAJFDI010000005">
    <property type="protein sequence ID" value="CAD5231476.1"/>
    <property type="molecule type" value="Genomic_DNA"/>
</dbReference>
<feature type="domain" description="FYVE-type" evidence="6">
    <location>
        <begin position="1"/>
        <end position="56"/>
    </location>
</feature>
<dbReference type="GO" id="GO:0044878">
    <property type="term" value="P:mitotic cytokinesis checkpoint signaling"/>
    <property type="evidence" value="ECO:0007669"/>
    <property type="project" value="TreeGrafter"/>
</dbReference>
<evidence type="ECO:0000256" key="5">
    <source>
        <dbReference type="SAM" id="Coils"/>
    </source>
</evidence>
<keyword evidence="10" id="KW-1185">Reference proteome</keyword>
<dbReference type="PROSITE" id="PS50178">
    <property type="entry name" value="ZF_FYVE"/>
    <property type="match status" value="1"/>
</dbReference>
<dbReference type="GO" id="GO:0032154">
    <property type="term" value="C:cleavage furrow"/>
    <property type="evidence" value="ECO:0007669"/>
    <property type="project" value="TreeGrafter"/>
</dbReference>
<evidence type="ECO:0000256" key="2">
    <source>
        <dbReference type="ARBA" id="ARBA00022771"/>
    </source>
</evidence>
<dbReference type="Proteomes" id="UP000659654">
    <property type="component" value="Unassembled WGS sequence"/>
</dbReference>
<keyword evidence="2 4" id="KW-0863">Zinc-finger</keyword>
<evidence type="ECO:0000313" key="11">
    <source>
        <dbReference type="WBParaSite" id="BXY_0387200.1"/>
    </source>
</evidence>
<protein>
    <submittedName>
        <fullName evidence="7">(pine wood nematode) hypothetical protein</fullName>
    </submittedName>
    <submittedName>
        <fullName evidence="11">FYVE-type domain-containing protein</fullName>
    </submittedName>
</protein>
<dbReference type="AlphaFoldDB" id="A0A1I7RT18"/>
<dbReference type="InterPro" id="IPR017455">
    <property type="entry name" value="Znf_FYVE-rel"/>
</dbReference>
<dbReference type="Proteomes" id="UP000582659">
    <property type="component" value="Unassembled WGS sequence"/>
</dbReference>
<evidence type="ECO:0000259" key="6">
    <source>
        <dbReference type="PROSITE" id="PS50178"/>
    </source>
</evidence>
<dbReference type="GO" id="GO:0008270">
    <property type="term" value="F:zinc ion binding"/>
    <property type="evidence" value="ECO:0007669"/>
    <property type="project" value="UniProtKB-KW"/>
</dbReference>
<dbReference type="EMBL" id="CAJFCV020000005">
    <property type="protein sequence ID" value="CAG9122674.1"/>
    <property type="molecule type" value="Genomic_DNA"/>
</dbReference>
<name>A0A1I7RT18_BURXY</name>
<keyword evidence="5" id="KW-0175">Coiled coil</keyword>
<dbReference type="Gene3D" id="3.30.40.10">
    <property type="entry name" value="Zinc/RING finger domain, C3HC4 (zinc finger)"/>
    <property type="match status" value="1"/>
</dbReference>
<dbReference type="GO" id="GO:0009838">
    <property type="term" value="P:abscission"/>
    <property type="evidence" value="ECO:0007669"/>
    <property type="project" value="TreeGrafter"/>
</dbReference>
<dbReference type="PANTHER" id="PTHR46603:SF1">
    <property type="entry name" value="ABSCISSION_NOCUT CHECKPOINT REGULATOR"/>
    <property type="match status" value="1"/>
</dbReference>
<dbReference type="SMR" id="A0A1I7RT18"/>
<accession>A0A1I7RT18</accession>
<proteinExistence type="predicted"/>
<evidence type="ECO:0000313" key="9">
    <source>
        <dbReference type="Proteomes" id="UP000095284"/>
    </source>
</evidence>
<keyword evidence="3" id="KW-0862">Zinc</keyword>
<keyword evidence="1" id="KW-0479">Metal-binding</keyword>
<dbReference type="Pfam" id="PF01363">
    <property type="entry name" value="FYVE"/>
    <property type="match status" value="1"/>
</dbReference>
<dbReference type="PANTHER" id="PTHR46603">
    <property type="entry name" value="ABSCISSION/NOCUT CHECKPOINT REGULATOR"/>
    <property type="match status" value="1"/>
</dbReference>
<dbReference type="GO" id="GO:0032266">
    <property type="term" value="F:phosphatidylinositol-3-phosphate binding"/>
    <property type="evidence" value="ECO:0007669"/>
    <property type="project" value="TreeGrafter"/>
</dbReference>
<reference evidence="8" key="2">
    <citation type="submission" date="2020-08" db="EMBL/GenBank/DDBJ databases">
        <authorList>
            <person name="Kikuchi T."/>
        </authorList>
    </citation>
    <scope>NUCLEOTIDE SEQUENCE</scope>
    <source>
        <strain evidence="7">Ka4C1</strain>
    </source>
</reference>
<dbReference type="GO" id="GO:0005813">
    <property type="term" value="C:centrosome"/>
    <property type="evidence" value="ECO:0007669"/>
    <property type="project" value="TreeGrafter"/>
</dbReference>
<dbReference type="Proteomes" id="UP000095284">
    <property type="component" value="Unplaced"/>
</dbReference>
<dbReference type="InterPro" id="IPR000306">
    <property type="entry name" value="Znf_FYVE"/>
</dbReference>
<dbReference type="SUPFAM" id="SSF57903">
    <property type="entry name" value="FYVE/PHD zinc finger"/>
    <property type="match status" value="1"/>
</dbReference>
<dbReference type="InterPro" id="IPR011011">
    <property type="entry name" value="Znf_FYVE_PHD"/>
</dbReference>
<dbReference type="InterPro" id="IPR013083">
    <property type="entry name" value="Znf_RING/FYVE/PHD"/>
</dbReference>
<evidence type="ECO:0000256" key="4">
    <source>
        <dbReference type="PROSITE-ProRule" id="PRU00091"/>
    </source>
</evidence>
<evidence type="ECO:0000313" key="10">
    <source>
        <dbReference type="Proteomes" id="UP000659654"/>
    </source>
</evidence>
<evidence type="ECO:0000256" key="1">
    <source>
        <dbReference type="ARBA" id="ARBA00022723"/>
    </source>
</evidence>
<dbReference type="OrthoDB" id="5407799at2759"/>
<evidence type="ECO:0000313" key="8">
    <source>
        <dbReference type="EMBL" id="CAG9122674.1"/>
    </source>
</evidence>
<evidence type="ECO:0000256" key="3">
    <source>
        <dbReference type="ARBA" id="ARBA00022833"/>
    </source>
</evidence>
<organism evidence="9 11">
    <name type="scientific">Bursaphelenchus xylophilus</name>
    <name type="common">Pinewood nematode worm</name>
    <name type="synonym">Aphelenchoides xylophilus</name>
    <dbReference type="NCBI Taxonomy" id="6326"/>
    <lineage>
        <taxon>Eukaryota</taxon>
        <taxon>Metazoa</taxon>
        <taxon>Ecdysozoa</taxon>
        <taxon>Nematoda</taxon>
        <taxon>Chromadorea</taxon>
        <taxon>Rhabditida</taxon>
        <taxon>Tylenchina</taxon>
        <taxon>Tylenchomorpha</taxon>
        <taxon>Aphelenchoidea</taxon>
        <taxon>Aphelenchoididae</taxon>
        <taxon>Bursaphelenchus</taxon>
    </lineage>
</organism>